<dbReference type="OrthoDB" id="13491at10239"/>
<dbReference type="PANTHER" id="PTHR11548:SF1">
    <property type="entry name" value="THYMIDYLATE SYNTHASE 1"/>
    <property type="match status" value="1"/>
</dbReference>
<dbReference type="Gene3D" id="3.30.572.10">
    <property type="entry name" value="Thymidylate synthase/dCMP hydroxymethylase domain"/>
    <property type="match status" value="1"/>
</dbReference>
<organism evidence="6 7">
    <name type="scientific">Acinetobacter phage Acj61</name>
    <dbReference type="NCBI Taxonomy" id="760732"/>
    <lineage>
        <taxon>Viruses</taxon>
        <taxon>Duplodnaviria</taxon>
        <taxon>Heunggongvirae</taxon>
        <taxon>Uroviricota</taxon>
        <taxon>Caudoviricetes</taxon>
        <taxon>Pantevenvirales</taxon>
        <taxon>Straboviridae</taxon>
        <taxon>Twarogvirinae</taxon>
        <taxon>Lasallevirus</taxon>
        <taxon>Lasallevirus Acj61</taxon>
        <taxon>Acinetobacter virus Acj61</taxon>
    </lineage>
</organism>
<dbReference type="Proteomes" id="UP000008730">
    <property type="component" value="Segment"/>
</dbReference>
<sequence length="317" mass="36244">MQSNPNYVMREYDLALRDIIDNGFDIDGDRTGVGTVAKFGINTKYDISERVPVLTKRKVAWKSIVKEVLWYISGSSNINDLEAMGAKIWTPWKSKEFETKHGFVEGSAGYVYGFNLIHFGADVKQVESRRLAEQNPFNNVDEHMLDKIYPKSKGFNQLDYVINTLRANPKSRQACFTFWRPDTNNQAILPACHAFYSFIVSPDENGEMNVLNCHLFQRSADYPIGVGMGNIWTATLFTYMIAQQLGMKPGHVYHSGAHCHVYKNAIDATVEYLEREDEPDSPILKLNKRDSIYDYVPEDFELIDYNPLPPIKFDIAV</sequence>
<dbReference type="RefSeq" id="YP_004009838.1">
    <property type="nucleotide sequence ID" value="NC_014661.1"/>
</dbReference>
<keyword evidence="4" id="KW-0808">Transferase</keyword>
<evidence type="ECO:0000259" key="5">
    <source>
        <dbReference type="Pfam" id="PF00303"/>
    </source>
</evidence>
<keyword evidence="7" id="KW-1185">Reference proteome</keyword>
<name>E5E4K2_9CAUD</name>
<dbReference type="PANTHER" id="PTHR11548">
    <property type="entry name" value="THYMIDYLATE SYNTHASE 1"/>
    <property type="match status" value="1"/>
</dbReference>
<dbReference type="NCBIfam" id="TIGR03284">
    <property type="entry name" value="thym_sym"/>
    <property type="match status" value="1"/>
</dbReference>
<evidence type="ECO:0000256" key="4">
    <source>
        <dbReference type="ARBA" id="ARBA00022679"/>
    </source>
</evidence>
<dbReference type="GeneID" id="9926111"/>
<dbReference type="InterPro" id="IPR036926">
    <property type="entry name" value="Thymidate_synth/dCMP_Mease_sf"/>
</dbReference>
<evidence type="ECO:0000313" key="6">
    <source>
        <dbReference type="EMBL" id="ADG36186.1"/>
    </source>
</evidence>
<protein>
    <recommendedName>
        <fullName evidence="2">thymidylate synthase</fullName>
        <ecNumber evidence="2">2.1.1.45</ecNumber>
    </recommendedName>
</protein>
<dbReference type="CDD" id="cd00351">
    <property type="entry name" value="TS_Pyrimidine_HMase"/>
    <property type="match status" value="1"/>
</dbReference>
<accession>E5E4K2</accession>
<dbReference type="InterPro" id="IPR000398">
    <property type="entry name" value="Thymidylate_synthase"/>
</dbReference>
<keyword evidence="3" id="KW-0489">Methyltransferase</keyword>
<dbReference type="InterPro" id="IPR045097">
    <property type="entry name" value="Thymidate_synth/dCMP_Mease"/>
</dbReference>
<comment type="similarity">
    <text evidence="1">Belongs to the thymidylate synthase family.</text>
</comment>
<dbReference type="Pfam" id="PF00303">
    <property type="entry name" value="Thymidylat_synt"/>
    <property type="match status" value="1"/>
</dbReference>
<dbReference type="GO" id="GO:0006231">
    <property type="term" value="P:dTMP biosynthetic process"/>
    <property type="evidence" value="ECO:0007669"/>
    <property type="project" value="InterPro"/>
</dbReference>
<dbReference type="EMBL" id="GU911519">
    <property type="protein sequence ID" value="ADG36186.1"/>
    <property type="molecule type" value="Genomic_DNA"/>
</dbReference>
<evidence type="ECO:0000256" key="2">
    <source>
        <dbReference type="ARBA" id="ARBA00011947"/>
    </source>
</evidence>
<feature type="domain" description="Thymidylate synthase/dCMP hydroxymethylase" evidence="5">
    <location>
        <begin position="11"/>
        <end position="317"/>
    </location>
</feature>
<gene>
    <name evidence="6" type="primary">td</name>
    <name evidence="6" type="ORF">Acj61p221</name>
</gene>
<dbReference type="KEGG" id="vg:9926111"/>
<dbReference type="GO" id="GO:0004799">
    <property type="term" value="F:thymidylate synthase activity"/>
    <property type="evidence" value="ECO:0007669"/>
    <property type="project" value="UniProtKB-EC"/>
</dbReference>
<proteinExistence type="inferred from homology"/>
<dbReference type="GO" id="GO:0032259">
    <property type="term" value="P:methylation"/>
    <property type="evidence" value="ECO:0007669"/>
    <property type="project" value="UniProtKB-KW"/>
</dbReference>
<reference evidence="6 7" key="1">
    <citation type="journal article" date="2010" name="Virol. J.">
        <title>Genomes of the T4-related bacteriophages as windows on microbial genome evolution.</title>
        <authorList>
            <person name="Petrov V.M."/>
            <person name="Ratnayaka S."/>
            <person name="Nolan J.M."/>
            <person name="Miller E.S."/>
            <person name="Karam J.D."/>
        </authorList>
    </citation>
    <scope>NUCLEOTIDE SEQUENCE [LARGE SCALE GENOMIC DNA]</scope>
</reference>
<dbReference type="InterPro" id="IPR023451">
    <property type="entry name" value="Thymidate_synth/dCMP_Mease_dom"/>
</dbReference>
<dbReference type="PRINTS" id="PR00108">
    <property type="entry name" value="THYMDSNTHASE"/>
</dbReference>
<dbReference type="SUPFAM" id="SSF55831">
    <property type="entry name" value="Thymidylate synthase/dCMP hydroxymethylase"/>
    <property type="match status" value="1"/>
</dbReference>
<dbReference type="EC" id="2.1.1.45" evidence="2"/>
<evidence type="ECO:0000256" key="3">
    <source>
        <dbReference type="ARBA" id="ARBA00022603"/>
    </source>
</evidence>
<evidence type="ECO:0000313" key="7">
    <source>
        <dbReference type="Proteomes" id="UP000008730"/>
    </source>
</evidence>
<evidence type="ECO:0000256" key="1">
    <source>
        <dbReference type="ARBA" id="ARBA00009972"/>
    </source>
</evidence>